<dbReference type="AlphaFoldDB" id="A9NTN8"/>
<protein>
    <submittedName>
        <fullName evidence="1">Uncharacterized protein</fullName>
    </submittedName>
</protein>
<organism evidence="1">
    <name type="scientific">Picea sitchensis</name>
    <name type="common">Sitka spruce</name>
    <name type="synonym">Pinus sitchensis</name>
    <dbReference type="NCBI Taxonomy" id="3332"/>
    <lineage>
        <taxon>Eukaryota</taxon>
        <taxon>Viridiplantae</taxon>
        <taxon>Streptophyta</taxon>
        <taxon>Embryophyta</taxon>
        <taxon>Tracheophyta</taxon>
        <taxon>Spermatophyta</taxon>
        <taxon>Pinopsida</taxon>
        <taxon>Pinidae</taxon>
        <taxon>Conifers I</taxon>
        <taxon>Pinales</taxon>
        <taxon>Pinaceae</taxon>
        <taxon>Picea</taxon>
    </lineage>
</organism>
<proteinExistence type="evidence at transcript level"/>
<accession>A9NTN8</accession>
<reference evidence="1" key="1">
    <citation type="journal article" date="2008" name="BMC Genomics">
        <title>A conifer genomics resource of 200,000 spruce (Picea spp.) ESTs and 6,464 high-quality, sequence-finished full-length cDNAs for Sitka spruce (Picea sitchensis).</title>
        <authorList>
            <person name="Ralph S.G."/>
            <person name="Chun H.J."/>
            <person name="Kolosova N."/>
            <person name="Cooper D."/>
            <person name="Oddy C."/>
            <person name="Ritland C.E."/>
            <person name="Kirkpatrick R."/>
            <person name="Moore R."/>
            <person name="Barber S."/>
            <person name="Holt R.A."/>
            <person name="Jones S.J."/>
            <person name="Marra M.A."/>
            <person name="Douglas C.J."/>
            <person name="Ritland K."/>
            <person name="Bohlmann J."/>
        </authorList>
    </citation>
    <scope>NUCLEOTIDE SEQUENCE</scope>
    <source>
        <tissue evidence="1">Green portion of the leader tissue</tissue>
    </source>
</reference>
<sequence>MYWTFVSYWFPQVKVKSNSITNSVMSSYCIFHLYKLHWAKCVTTSPIGFNVIYSFLQNVQSSFFHIICGGLSPCTEFSTL</sequence>
<evidence type="ECO:0000313" key="1">
    <source>
        <dbReference type="EMBL" id="ABK23999.1"/>
    </source>
</evidence>
<name>A9NTN8_PICSI</name>
<dbReference type="EMBL" id="EF084687">
    <property type="protein sequence ID" value="ABK23999.1"/>
    <property type="molecule type" value="mRNA"/>
</dbReference>